<dbReference type="SUPFAM" id="SSF51004">
    <property type="entry name" value="C-terminal (heme d1) domain of cytochrome cd1-nitrite reductase"/>
    <property type="match status" value="1"/>
</dbReference>
<dbReference type="InterPro" id="IPR011048">
    <property type="entry name" value="Haem_d1_sf"/>
</dbReference>
<feature type="chain" id="PRO_5032739340" evidence="1">
    <location>
        <begin position="25"/>
        <end position="728"/>
    </location>
</feature>
<accession>A0A7R6SVR6</accession>
<dbReference type="RefSeq" id="WP_201349609.1">
    <property type="nucleotide sequence ID" value="NZ_AP014546.1"/>
</dbReference>
<dbReference type="GO" id="GO:0004035">
    <property type="term" value="F:alkaline phosphatase activity"/>
    <property type="evidence" value="ECO:0007669"/>
    <property type="project" value="UniProtKB-EC"/>
</dbReference>
<gene>
    <name evidence="3" type="primary">phoA</name>
    <name evidence="3" type="ORF">NEJAP_1010</name>
</gene>
<dbReference type="Pfam" id="PF13449">
    <property type="entry name" value="Phytase-like"/>
    <property type="match status" value="1"/>
</dbReference>
<dbReference type="Gene3D" id="2.130.10.10">
    <property type="entry name" value="YVTN repeat-like/Quinoprotein amine dehydrogenase"/>
    <property type="match status" value="1"/>
</dbReference>
<organism evidence="3 4">
    <name type="scientific">Neptunomonas japonica JAMM 1380</name>
    <dbReference type="NCBI Taxonomy" id="1441457"/>
    <lineage>
        <taxon>Bacteria</taxon>
        <taxon>Pseudomonadati</taxon>
        <taxon>Pseudomonadota</taxon>
        <taxon>Gammaproteobacteria</taxon>
        <taxon>Oceanospirillales</taxon>
        <taxon>Oceanospirillaceae</taxon>
        <taxon>Neptunomonas</taxon>
    </lineage>
</organism>
<name>A0A7R6SVR6_9GAMM</name>
<dbReference type="InterPro" id="IPR027372">
    <property type="entry name" value="Phytase-like_dom"/>
</dbReference>
<keyword evidence="1" id="KW-0732">Signal</keyword>
<evidence type="ECO:0000313" key="4">
    <source>
        <dbReference type="Proteomes" id="UP000595332"/>
    </source>
</evidence>
<evidence type="ECO:0000256" key="1">
    <source>
        <dbReference type="SAM" id="SignalP"/>
    </source>
</evidence>
<dbReference type="EC" id="3.1.3.1" evidence="3"/>
<dbReference type="InterPro" id="IPR015943">
    <property type="entry name" value="WD40/YVTN_repeat-like_dom_sf"/>
</dbReference>
<dbReference type="AlphaFoldDB" id="A0A7R6SVR6"/>
<feature type="signal peptide" evidence="1">
    <location>
        <begin position="1"/>
        <end position="24"/>
    </location>
</feature>
<protein>
    <submittedName>
        <fullName evidence="3">Alkaline phosphatase</fullName>
        <ecNumber evidence="3">3.1.3.1</ecNumber>
    </submittedName>
</protein>
<proteinExistence type="predicted"/>
<dbReference type="PANTHER" id="PTHR46928">
    <property type="entry name" value="MESENCHYME-SPECIFIC CELL SURFACE GLYCOPROTEIN"/>
    <property type="match status" value="1"/>
</dbReference>
<evidence type="ECO:0000313" key="3">
    <source>
        <dbReference type="EMBL" id="BBB28967.1"/>
    </source>
</evidence>
<sequence>MPVHLFRKSLLALTIAATTSVAQAESFNRIASFSTTKNLPASVSIQQETSPEIIAASKDGNTLVYSDSPFGAIGFIDISDARTPKALGIVKTAGEPTSVAVGNNYALAAINTSENYLKPNGYLATIQLDNQSIVNRCELGGQPDSIAISKDGKFAAIAIENERDEDLKDGVLPQLPAGWLAIVELKKGVPSCSSLKKVEMTGLANTGADDPEPEFVDFNDNNEIVVTLQENNHLVIVSAETGNILNHFSAGSVDLQNIDTKKDKALDFSGSQTRLREPDTVKWLDNDRFVTANEGDYKGGSRSFTIFHKDGRVLYESGSSFEEQVIMAGHYPDKRSGKKGNEPEGIAIGQYGENKYIFVLSERASVIGVYLDTGDAPKFQQLLPSGIGPESAVTIPSRNLLVSANEKDLIEDKGPRAHVMIYNLSASVPAYPQITSQGSNNNPNSPLIGWGALSGLTAHPLKEGKLYAVNDSFYANQPTVFSIDAKQKPAIITHALPVTRKGKPAEKLDLEGITSDGKDGFWLASEGKTKKEVPHAVHHINSLGEIDQTINFPEELLKNERRFGAEGITLIGDTLWIAIQRPWKDDANNQVKLLAYNLTTASWGAVHYPLDEATQGWVGLSEITYYNNSVYIIERDNQLGENASIKRLYKVSQDELKPASLGNTLPVVSKTLVRDFLPDLKSLNGYVQDKIEGFSIDSSGNGFAVTDNDGVDDSSGETLFFNLGKIHP</sequence>
<dbReference type="Proteomes" id="UP000595332">
    <property type="component" value="Chromosome"/>
</dbReference>
<dbReference type="EMBL" id="AP014546">
    <property type="protein sequence ID" value="BBB28967.1"/>
    <property type="molecule type" value="Genomic_DNA"/>
</dbReference>
<keyword evidence="3" id="KW-0378">Hydrolase</keyword>
<keyword evidence="4" id="KW-1185">Reference proteome</keyword>
<dbReference type="KEGG" id="njp:NEJAP_1010"/>
<dbReference type="PANTHER" id="PTHR46928:SF1">
    <property type="entry name" value="MESENCHYME-SPECIFIC CELL SURFACE GLYCOPROTEIN"/>
    <property type="match status" value="1"/>
</dbReference>
<evidence type="ECO:0000259" key="2">
    <source>
        <dbReference type="Pfam" id="PF13449"/>
    </source>
</evidence>
<dbReference type="InterPro" id="IPR052956">
    <property type="entry name" value="Mesenchyme-surface_protein"/>
</dbReference>
<reference evidence="3 4" key="1">
    <citation type="journal article" date="2008" name="Int. J. Syst. Evol. Microbiol.">
        <title>Neptunomonas japonica sp. nov., an Osedax japonicus symbiont-like bacterium isolated from sediment adjacent to sperm whale carcasses off Kagoshima, Japan.</title>
        <authorList>
            <person name="Miyazaki M."/>
            <person name="Nogi Y."/>
            <person name="Fujiwara Y."/>
            <person name="Kawato M."/>
            <person name="Kubokawa K."/>
            <person name="Horikoshi K."/>
        </authorList>
    </citation>
    <scope>NUCLEOTIDE SEQUENCE [LARGE SCALE GENOMIC DNA]</scope>
    <source>
        <strain evidence="3 4">JAMM 1380</strain>
    </source>
</reference>
<feature type="domain" description="Phytase-like" evidence="2">
    <location>
        <begin position="449"/>
        <end position="709"/>
    </location>
</feature>